<dbReference type="PROSITE" id="PS50005">
    <property type="entry name" value="TPR"/>
    <property type="match status" value="2"/>
</dbReference>
<dbReference type="Gene3D" id="1.25.40.10">
    <property type="entry name" value="Tetratricopeptide repeat domain"/>
    <property type="match status" value="2"/>
</dbReference>
<dbReference type="Proteomes" id="UP001596303">
    <property type="component" value="Unassembled WGS sequence"/>
</dbReference>
<dbReference type="Pfam" id="PF13181">
    <property type="entry name" value="TPR_8"/>
    <property type="match status" value="1"/>
</dbReference>
<dbReference type="InterPro" id="IPR050498">
    <property type="entry name" value="Ycf3"/>
</dbReference>
<dbReference type="SUPFAM" id="SSF48452">
    <property type="entry name" value="TPR-like"/>
    <property type="match status" value="1"/>
</dbReference>
<organism evidence="5 6">
    <name type="scientific">Ponticaulis profundi</name>
    <dbReference type="NCBI Taxonomy" id="2665222"/>
    <lineage>
        <taxon>Bacteria</taxon>
        <taxon>Pseudomonadati</taxon>
        <taxon>Pseudomonadota</taxon>
        <taxon>Alphaproteobacteria</taxon>
        <taxon>Hyphomonadales</taxon>
        <taxon>Hyphomonadaceae</taxon>
        <taxon>Ponticaulis</taxon>
    </lineage>
</organism>
<feature type="repeat" description="TPR" evidence="3">
    <location>
        <begin position="65"/>
        <end position="98"/>
    </location>
</feature>
<evidence type="ECO:0000256" key="3">
    <source>
        <dbReference type="PROSITE-ProRule" id="PRU00339"/>
    </source>
</evidence>
<protein>
    <submittedName>
        <fullName evidence="5">Tetratricopeptide repeat protein</fullName>
    </submittedName>
</protein>
<proteinExistence type="predicted"/>
<dbReference type="InterPro" id="IPR011990">
    <property type="entry name" value="TPR-like_helical_dom_sf"/>
</dbReference>
<evidence type="ECO:0000256" key="4">
    <source>
        <dbReference type="SAM" id="SignalP"/>
    </source>
</evidence>
<dbReference type="PANTHER" id="PTHR44858">
    <property type="entry name" value="TETRATRICOPEPTIDE REPEAT PROTEIN 6"/>
    <property type="match status" value="1"/>
</dbReference>
<comment type="caution">
    <text evidence="5">The sequence shown here is derived from an EMBL/GenBank/DDBJ whole genome shotgun (WGS) entry which is preliminary data.</text>
</comment>
<gene>
    <name evidence="5" type="ORF">ACFQDM_03890</name>
</gene>
<reference evidence="6" key="1">
    <citation type="journal article" date="2019" name="Int. J. Syst. Evol. Microbiol.">
        <title>The Global Catalogue of Microorganisms (GCM) 10K type strain sequencing project: providing services to taxonomists for standard genome sequencing and annotation.</title>
        <authorList>
            <consortium name="The Broad Institute Genomics Platform"/>
            <consortium name="The Broad Institute Genome Sequencing Center for Infectious Disease"/>
            <person name="Wu L."/>
            <person name="Ma J."/>
        </authorList>
    </citation>
    <scope>NUCLEOTIDE SEQUENCE [LARGE SCALE GENOMIC DNA]</scope>
    <source>
        <strain evidence="6">CGMCC-1.15741</strain>
    </source>
</reference>
<feature type="repeat" description="TPR" evidence="3">
    <location>
        <begin position="99"/>
        <end position="132"/>
    </location>
</feature>
<keyword evidence="1" id="KW-0677">Repeat</keyword>
<accession>A0ABW1S6D1</accession>
<evidence type="ECO:0000313" key="5">
    <source>
        <dbReference type="EMBL" id="MFC6197202.1"/>
    </source>
</evidence>
<dbReference type="PANTHER" id="PTHR44858:SF1">
    <property type="entry name" value="UDP-N-ACETYLGLUCOSAMINE--PEPTIDE N-ACETYLGLUCOSAMINYLTRANSFERASE SPINDLY-RELATED"/>
    <property type="match status" value="1"/>
</dbReference>
<keyword evidence="4" id="KW-0732">Signal</keyword>
<evidence type="ECO:0000313" key="6">
    <source>
        <dbReference type="Proteomes" id="UP001596303"/>
    </source>
</evidence>
<evidence type="ECO:0000256" key="2">
    <source>
        <dbReference type="ARBA" id="ARBA00022803"/>
    </source>
</evidence>
<dbReference type="Pfam" id="PF13424">
    <property type="entry name" value="TPR_12"/>
    <property type="match status" value="1"/>
</dbReference>
<feature type="chain" id="PRO_5045063525" evidence="4">
    <location>
        <begin position="20"/>
        <end position="183"/>
    </location>
</feature>
<name>A0ABW1S6D1_9PROT</name>
<dbReference type="RefSeq" id="WP_377375748.1">
    <property type="nucleotide sequence ID" value="NZ_JBHSSW010000004.1"/>
</dbReference>
<evidence type="ECO:0000256" key="1">
    <source>
        <dbReference type="ARBA" id="ARBA00022737"/>
    </source>
</evidence>
<dbReference type="EMBL" id="JBHSSW010000004">
    <property type="protein sequence ID" value="MFC6197202.1"/>
    <property type="molecule type" value="Genomic_DNA"/>
</dbReference>
<feature type="signal peptide" evidence="4">
    <location>
        <begin position="1"/>
        <end position="19"/>
    </location>
</feature>
<sequence length="183" mass="19910">MLRLMTAASLLLIGTPAFAQITVLGNGLAKSCFESALIPQASSNSAIQTCTRALNEQPITATNKLATLVNRGILYMRAEKFDAALADYDKALAMAPDNGTVLLNKGAALLSMGDYDRALETLTEAIEMNPADVHSAYYNRALVREQLGDLNGAYFDLKKSLEFKPDFDLALRQLDRFVVTENS</sequence>
<dbReference type="PROSITE" id="PS50293">
    <property type="entry name" value="TPR_REGION"/>
    <property type="match status" value="2"/>
</dbReference>
<dbReference type="InterPro" id="IPR019734">
    <property type="entry name" value="TPR_rpt"/>
</dbReference>
<keyword evidence="2 3" id="KW-0802">TPR repeat</keyword>
<dbReference type="SMART" id="SM00028">
    <property type="entry name" value="TPR"/>
    <property type="match status" value="3"/>
</dbReference>
<keyword evidence="6" id="KW-1185">Reference proteome</keyword>